<dbReference type="SUPFAM" id="SSF54534">
    <property type="entry name" value="FKBP-like"/>
    <property type="match status" value="1"/>
</dbReference>
<dbReference type="NCBIfam" id="TIGR01461">
    <property type="entry name" value="greB"/>
    <property type="match status" value="1"/>
</dbReference>
<dbReference type="HAMAP" id="MF_00930">
    <property type="entry name" value="GreB"/>
    <property type="match status" value="1"/>
</dbReference>
<dbReference type="Gene3D" id="3.10.50.30">
    <property type="entry name" value="Transcription elongation factor, GreA/GreB, C-terminal domain"/>
    <property type="match status" value="1"/>
</dbReference>
<dbReference type="Gene3D" id="1.10.287.180">
    <property type="entry name" value="Transcription elongation factor, GreA/GreB, N-terminal domain"/>
    <property type="match status" value="1"/>
</dbReference>
<dbReference type="InterPro" id="IPR028624">
    <property type="entry name" value="Tscrpt_elong_fac_GreA/B"/>
</dbReference>
<dbReference type="FunFam" id="3.10.50.30:FF:000001">
    <property type="entry name" value="Transcription elongation factor GreA"/>
    <property type="match status" value="1"/>
</dbReference>
<dbReference type="Pfam" id="PF01272">
    <property type="entry name" value="GreA_GreB"/>
    <property type="match status" value="1"/>
</dbReference>
<sequence>MGRYRPPRPRSSPYITPEGWDRLNAELDWLWRERRPEVTQAVSEAAAMGDRSENAEYIYGKKQLREIDRRIRYLSKRLDALTVVRERPADRDRVFFGVWLEVEDEAGDPACFRIVGADEIDPAHGWISVDSPFARAALGKAVDEEFVVPTPHGETVYIVTAVHHEPPA</sequence>
<feature type="domain" description="Transcription elongation factor GreA/GreB C-terminal" evidence="7">
    <location>
        <begin position="91"/>
        <end position="163"/>
    </location>
</feature>
<keyword evidence="4" id="KW-0238">DNA-binding</keyword>
<evidence type="ECO:0000256" key="5">
    <source>
        <dbReference type="ARBA" id="ARBA00023163"/>
    </source>
</evidence>
<dbReference type="GO" id="GO:0003677">
    <property type="term" value="F:DNA binding"/>
    <property type="evidence" value="ECO:0007669"/>
    <property type="project" value="UniProtKB-KW"/>
</dbReference>
<dbReference type="HAMAP" id="MF_00105">
    <property type="entry name" value="GreA_GreB"/>
    <property type="match status" value="1"/>
</dbReference>
<evidence type="ECO:0000256" key="6">
    <source>
        <dbReference type="ARBA" id="ARBA00030776"/>
    </source>
</evidence>
<dbReference type="InterPro" id="IPR018151">
    <property type="entry name" value="TF_GreA/GreB_CS"/>
</dbReference>
<dbReference type="SUPFAM" id="SSF46557">
    <property type="entry name" value="GreA transcript cleavage protein, N-terminal domain"/>
    <property type="match status" value="1"/>
</dbReference>
<keyword evidence="3" id="KW-0805">Transcription regulation</keyword>
<evidence type="ECO:0000256" key="3">
    <source>
        <dbReference type="ARBA" id="ARBA00023015"/>
    </source>
</evidence>
<dbReference type="PIRSF" id="PIRSF006092">
    <property type="entry name" value="GreA_GreB"/>
    <property type="match status" value="1"/>
</dbReference>
<dbReference type="InterPro" id="IPR023459">
    <property type="entry name" value="Tscrpt_elong_fac_GreA/B_fam"/>
</dbReference>
<dbReference type="FunFam" id="1.10.287.180:FF:000001">
    <property type="entry name" value="Transcription elongation factor GreA"/>
    <property type="match status" value="1"/>
</dbReference>
<evidence type="ECO:0000256" key="4">
    <source>
        <dbReference type="ARBA" id="ARBA00023125"/>
    </source>
</evidence>
<keyword evidence="9" id="KW-0648">Protein biosynthesis</keyword>
<evidence type="ECO:0000259" key="7">
    <source>
        <dbReference type="Pfam" id="PF01272"/>
    </source>
</evidence>
<dbReference type="InterPro" id="IPR036805">
    <property type="entry name" value="Tscrpt_elong_fac_GreA/B_N_sf"/>
</dbReference>
<dbReference type="GO" id="GO:0006354">
    <property type="term" value="P:DNA-templated transcription elongation"/>
    <property type="evidence" value="ECO:0007669"/>
    <property type="project" value="TreeGrafter"/>
</dbReference>
<name>A0A5B8RB75_9ZZZZ</name>
<gene>
    <name evidence="9" type="primary">greB</name>
    <name evidence="9" type="ORF">KBTEX_02379</name>
</gene>
<dbReference type="EMBL" id="MN079122">
    <property type="protein sequence ID" value="QEA06050.1"/>
    <property type="molecule type" value="Genomic_DNA"/>
</dbReference>
<feature type="domain" description="Transcription elongation factor GreA/GreB N-terminal" evidence="8">
    <location>
        <begin position="14"/>
        <end position="83"/>
    </location>
</feature>
<dbReference type="PANTHER" id="PTHR30437">
    <property type="entry name" value="TRANSCRIPTION ELONGATION FACTOR GREA"/>
    <property type="match status" value="1"/>
</dbReference>
<comment type="similarity">
    <text evidence="1">Belongs to the GreA/GreB family.</text>
</comment>
<accession>A0A5B8RB75</accession>
<dbReference type="PANTHER" id="PTHR30437:SF6">
    <property type="entry name" value="TRANSCRIPTION ELONGATION FACTOR GREB"/>
    <property type="match status" value="1"/>
</dbReference>
<dbReference type="InterPro" id="IPR036953">
    <property type="entry name" value="GreA/GreB_C_sf"/>
</dbReference>
<evidence type="ECO:0000313" key="9">
    <source>
        <dbReference type="EMBL" id="QEA06050.1"/>
    </source>
</evidence>
<dbReference type="PROSITE" id="PS00829">
    <property type="entry name" value="GREAB_1"/>
    <property type="match status" value="1"/>
</dbReference>
<evidence type="ECO:0000256" key="2">
    <source>
        <dbReference type="ARBA" id="ARBA00013729"/>
    </source>
</evidence>
<proteinExistence type="inferred from homology"/>
<dbReference type="GO" id="GO:0070063">
    <property type="term" value="F:RNA polymerase binding"/>
    <property type="evidence" value="ECO:0007669"/>
    <property type="project" value="InterPro"/>
</dbReference>
<dbReference type="GO" id="GO:0032784">
    <property type="term" value="P:regulation of DNA-templated transcription elongation"/>
    <property type="evidence" value="ECO:0007669"/>
    <property type="project" value="InterPro"/>
</dbReference>
<keyword evidence="9" id="KW-0251">Elongation factor</keyword>
<dbReference type="Pfam" id="PF03449">
    <property type="entry name" value="GreA_GreB_N"/>
    <property type="match status" value="1"/>
</dbReference>
<organism evidence="9">
    <name type="scientific">uncultured organism</name>
    <dbReference type="NCBI Taxonomy" id="155900"/>
    <lineage>
        <taxon>unclassified sequences</taxon>
        <taxon>environmental samples</taxon>
    </lineage>
</organism>
<dbReference type="InterPro" id="IPR022691">
    <property type="entry name" value="Tscrpt_elong_fac_GreA/B_N"/>
</dbReference>
<evidence type="ECO:0000256" key="1">
    <source>
        <dbReference type="ARBA" id="ARBA00008213"/>
    </source>
</evidence>
<dbReference type="AlphaFoldDB" id="A0A5B8RB75"/>
<evidence type="ECO:0000259" key="8">
    <source>
        <dbReference type="Pfam" id="PF03449"/>
    </source>
</evidence>
<dbReference type="NCBIfam" id="NF002506">
    <property type="entry name" value="PRK01885.1"/>
    <property type="match status" value="1"/>
</dbReference>
<protein>
    <recommendedName>
        <fullName evidence="2">Transcription elongation factor GreA</fullName>
    </recommendedName>
    <alternativeName>
        <fullName evidence="6">Transcript cleavage factor GreA</fullName>
    </alternativeName>
</protein>
<reference evidence="9" key="1">
    <citation type="submission" date="2019-06" db="EMBL/GenBank/DDBJ databases">
        <authorList>
            <person name="Murdoch R.W."/>
            <person name="Fathepure B."/>
        </authorList>
    </citation>
    <scope>NUCLEOTIDE SEQUENCE</scope>
</reference>
<keyword evidence="5" id="KW-0804">Transcription</keyword>
<dbReference type="InterPro" id="IPR001437">
    <property type="entry name" value="Tscrpt_elong_fac_GreA/B_C"/>
</dbReference>
<dbReference type="InterPro" id="IPR006358">
    <property type="entry name" value="Tscrpt_elong_fac_GreB"/>
</dbReference>